<dbReference type="SUPFAM" id="SSF57184">
    <property type="entry name" value="Growth factor receptor domain"/>
    <property type="match status" value="1"/>
</dbReference>
<accession>A0A8S0ZZ54</accession>
<dbReference type="Gene3D" id="2.170.300.10">
    <property type="entry name" value="Tie2 ligand-binding domain superfamily"/>
    <property type="match status" value="1"/>
</dbReference>
<evidence type="ECO:0000256" key="1">
    <source>
        <dbReference type="ARBA" id="ARBA00022729"/>
    </source>
</evidence>
<organism evidence="6 7">
    <name type="scientific">Arctia plantaginis</name>
    <name type="common">Wood tiger moth</name>
    <name type="synonym">Phalaena plantaginis</name>
    <dbReference type="NCBI Taxonomy" id="874455"/>
    <lineage>
        <taxon>Eukaryota</taxon>
        <taxon>Metazoa</taxon>
        <taxon>Ecdysozoa</taxon>
        <taxon>Arthropoda</taxon>
        <taxon>Hexapoda</taxon>
        <taxon>Insecta</taxon>
        <taxon>Pterygota</taxon>
        <taxon>Neoptera</taxon>
        <taxon>Endopterygota</taxon>
        <taxon>Lepidoptera</taxon>
        <taxon>Glossata</taxon>
        <taxon>Ditrysia</taxon>
        <taxon>Noctuoidea</taxon>
        <taxon>Erebidae</taxon>
        <taxon>Arctiinae</taxon>
        <taxon>Arctia</taxon>
    </lineage>
</organism>
<gene>
    <name evidence="6" type="ORF">APLA_LOCUS8599</name>
</gene>
<dbReference type="Gene3D" id="2.10.25.10">
    <property type="entry name" value="Laminin"/>
    <property type="match status" value="4"/>
</dbReference>
<comment type="caution">
    <text evidence="6">The sequence shown here is derived from an EMBL/GenBank/DDBJ whole genome shotgun (WGS) entry which is preliminary data.</text>
</comment>
<dbReference type="InterPro" id="IPR009030">
    <property type="entry name" value="Growth_fac_rcpt_cys_sf"/>
</dbReference>
<name>A0A8S0ZZ54_ARCPL</name>
<feature type="compositionally biased region" description="Low complexity" evidence="3">
    <location>
        <begin position="1233"/>
        <end position="1255"/>
    </location>
</feature>
<evidence type="ECO:0000259" key="5">
    <source>
        <dbReference type="PROSITE" id="PS51041"/>
    </source>
</evidence>
<feature type="region of interest" description="Disordered" evidence="3">
    <location>
        <begin position="1210"/>
        <end position="1373"/>
    </location>
</feature>
<feature type="compositionally biased region" description="Polar residues" evidence="3">
    <location>
        <begin position="1356"/>
        <end position="1373"/>
    </location>
</feature>
<dbReference type="Proteomes" id="UP000494256">
    <property type="component" value="Unassembled WGS sequence"/>
</dbReference>
<evidence type="ECO:0000256" key="3">
    <source>
        <dbReference type="SAM" id="MobiDB-lite"/>
    </source>
</evidence>
<dbReference type="InterPro" id="IPR011489">
    <property type="entry name" value="EMI_domain"/>
</dbReference>
<dbReference type="InterPro" id="IPR053255">
    <property type="entry name" value="EGF-like_domain"/>
</dbReference>
<evidence type="ECO:0000313" key="7">
    <source>
        <dbReference type="Proteomes" id="UP000494256"/>
    </source>
</evidence>
<evidence type="ECO:0000256" key="2">
    <source>
        <dbReference type="ARBA" id="ARBA00023157"/>
    </source>
</evidence>
<feature type="compositionally biased region" description="Polar residues" evidence="3">
    <location>
        <begin position="1256"/>
        <end position="1301"/>
    </location>
</feature>
<dbReference type="PANTHER" id="PTHR24047:SF32">
    <property type="entry name" value="FI01909P-RELATED"/>
    <property type="match status" value="1"/>
</dbReference>
<feature type="transmembrane region" description="Helical" evidence="4">
    <location>
        <begin position="900"/>
        <end position="917"/>
    </location>
</feature>
<keyword evidence="2" id="KW-1015">Disulfide bond</keyword>
<keyword evidence="1" id="KW-0732">Signal</keyword>
<dbReference type="PROSITE" id="PS51041">
    <property type="entry name" value="EMI"/>
    <property type="match status" value="1"/>
</dbReference>
<protein>
    <recommendedName>
        <fullName evidence="5">EMI domain-containing protein</fullName>
    </recommendedName>
</protein>
<feature type="compositionally biased region" description="Polar residues" evidence="3">
    <location>
        <begin position="1314"/>
        <end position="1326"/>
    </location>
</feature>
<feature type="transmembrane region" description="Helical" evidence="4">
    <location>
        <begin position="12"/>
        <end position="32"/>
    </location>
</feature>
<dbReference type="PROSITE" id="PS00022">
    <property type="entry name" value="EGF_1"/>
    <property type="match status" value="1"/>
</dbReference>
<keyword evidence="4" id="KW-1133">Transmembrane helix</keyword>
<dbReference type="EMBL" id="CADEBD010000308">
    <property type="protein sequence ID" value="CAB3239272.1"/>
    <property type="molecule type" value="Genomic_DNA"/>
</dbReference>
<keyword evidence="4" id="KW-0812">Transmembrane</keyword>
<sequence length="1483" mass="163743">MSVIVKRTIRGEAWCVVVLSVIAMVILEVTALNGPNVCMVKQKYNITKRVKYRAPMSVRTYEWCFSMPPRCSKWNTEMRDLTRLETEERTAEVAVCCPGYKMRDVSCVPICPNGKTGRGCLEDCPDNKWGPNCIHECQRCKNGFCSPITGECECLDGWQGESCDTSMPPTISTTSLEELLTTLTTKTSTFKTTPKMTTTSTVASTVASAVAKTVTVADAPTVLVTIPTSIKLDKISTSPSTTKLTAPQATVASTSTTTTMATTTVTSTTGMLITTERKVEMTKPTVATTEITKLPTTSNITKLIMTSTLKSSAAAEDIKAQIFFKPLSTTTEATDVNKLTEPRIAIKVIQNMNKEQEEVVTLTETPKPIITSTSQKEIIYKTETTRKEIISKGNPTTPKFKPKEIWIRPAQKSESPMVETKIKMNYDIPRYRSANNREVMPTSTTPKTIIVSIIPTSVSYSTFKKIALTASYLSSKNSTTKKSYNKTDYGLTTTPMLAVTLKPLTKLRTSTKKALFPIANDTSTKIPLSTSVTSKVTIVTPETMPLGIFATTLPINKTNSMVTENNKGTSISVTATSINILHTTQKWNDLLTNLTNNYLKISTTIHPTTERTTQHFEKQATFRKNENTSSVTKQYKTTNLPKVFEKNITTVNATNNHIKVTTDDPIDDEEFHILTEPEHITAVMGDKGTERSSVDLISVISIAGGVMMAVITVAVVIVMIERCKKPRYEDVRKINDIRMQVMIDNNDVPPPYVRSIFHTPLPEPPASEKCHYQPISTLDRNLKQFMRPVVVQTISPIMLENFRGILECHYDHLPRRSNDFGTIQTQSSAAPSINDCNELRQLRASVTESAIEAMKCEAKLDVIDSTTSEPLYAEIPCWRPPSEYAIEILNMNGEALKMHFFLLCTIVSCAIASPQYVKSRYSGVKGGYNGPSYQHGENLIGYNNTQPNYPGYNGYNNTQPGFGVYYPGNNLLQPFNYEKGVCYIEVPTASLAKDPAHVPAGNGSRADLSRIRTCCKGYIKNIHNYRICDPVCTNECINALCTEPEVCSCFPQHVKNLAGICIPTCPIGCQNGQCAGGECICKDGYRLDSESKFCIPVCRENCGGIGNCTAPNTCECKKGYTSSPQGSCKPHCDRCGTFSQCVAPNDCQCLPGYSKNQQGHCIPQCANNCLPNGRCVAPNKCDYPITTTTTIKPIGQYPYGVHNVPLYPNAYPNTTRAPNSAGQQYPGNQQSNYPGNQQSYYPGYQPGQSYPGYPNNQNSNYPANHPSNTPDQQTNKPNSQPIYYNPGQQPNNYPGSQQGYYDQQHPDNPDNQQSNSNLPSANSNYPAGQYYPTNQYPGNQHYYPQYPNQQQGNIPSNNQYSTYTSHQQGQQVYPDSQVENFETLCSKPCINGNCIGTDKCVCNDGYILDESDPAVSRCKPHCAGGCPNGVCSSPNFCICNQGYYKDHSVKGRANCVKRIRRSAPVANVADLLVFEIPDYDIEL</sequence>
<evidence type="ECO:0000256" key="4">
    <source>
        <dbReference type="SAM" id="Phobius"/>
    </source>
</evidence>
<dbReference type="PANTHER" id="PTHR24047">
    <property type="entry name" value="FI01909P-RELATED"/>
    <property type="match status" value="1"/>
</dbReference>
<dbReference type="SMART" id="SM00181">
    <property type="entry name" value="EGF"/>
    <property type="match status" value="5"/>
</dbReference>
<feature type="compositionally biased region" description="Polar residues" evidence="3">
    <location>
        <begin position="1211"/>
        <end position="1232"/>
    </location>
</feature>
<reference evidence="6 7" key="1">
    <citation type="submission" date="2020-04" db="EMBL/GenBank/DDBJ databases">
        <authorList>
            <person name="Wallbank WR R."/>
            <person name="Pardo Diaz C."/>
            <person name="Kozak K."/>
            <person name="Martin S."/>
            <person name="Jiggins C."/>
            <person name="Moest M."/>
            <person name="Warren A I."/>
            <person name="Byers J.R.P. K."/>
            <person name="Montejo-Kovacevich G."/>
            <person name="Yen C E."/>
        </authorList>
    </citation>
    <scope>NUCLEOTIDE SEQUENCE [LARGE SCALE GENOMIC DNA]</scope>
</reference>
<dbReference type="PROSITE" id="PS01186">
    <property type="entry name" value="EGF_2"/>
    <property type="match status" value="1"/>
</dbReference>
<feature type="transmembrane region" description="Helical" evidence="4">
    <location>
        <begin position="696"/>
        <end position="720"/>
    </location>
</feature>
<dbReference type="InterPro" id="IPR000742">
    <property type="entry name" value="EGF"/>
</dbReference>
<proteinExistence type="predicted"/>
<feature type="domain" description="EMI" evidence="5">
    <location>
        <begin position="34"/>
        <end position="109"/>
    </location>
</feature>
<keyword evidence="4" id="KW-0472">Membrane</keyword>
<feature type="compositionally biased region" description="Low complexity" evidence="3">
    <location>
        <begin position="1334"/>
        <end position="1355"/>
    </location>
</feature>
<evidence type="ECO:0000313" key="6">
    <source>
        <dbReference type="EMBL" id="CAB3239272.1"/>
    </source>
</evidence>